<dbReference type="EMBL" id="CAJHJT010000012">
    <property type="protein sequence ID" value="CAD7000708.1"/>
    <property type="molecule type" value="Genomic_DNA"/>
</dbReference>
<sequence>MLLICKEAFFRKFVQCSTDKDPFIKLGKKYYLINAAVQLNWHQAFLFCRTYSSDLATIESEAEMNALSFYLAKNGHSTKHFWIGATDIAEEGKFMSYKTGRHIVYAKWTVGQPDNAGNNEDCAHLWTINNIFEMNDWSCADGKNIICELPKSAKCCWKKFQTTDLGNLQKDLQYWKSESNQTL</sequence>
<dbReference type="Pfam" id="PF00059">
    <property type="entry name" value="Lectin_C"/>
    <property type="match status" value="1"/>
</dbReference>
<dbReference type="PANTHER" id="PTHR22803">
    <property type="entry name" value="MANNOSE, PHOSPHOLIPASE, LECTIN RECEPTOR RELATED"/>
    <property type="match status" value="1"/>
</dbReference>
<keyword evidence="3" id="KW-1185">Reference proteome</keyword>
<comment type="caution">
    <text evidence="2">The sequence shown here is derived from an EMBL/GenBank/DDBJ whole genome shotgun (WGS) entry which is preliminary data.</text>
</comment>
<dbReference type="Gene3D" id="3.10.100.10">
    <property type="entry name" value="Mannose-Binding Protein A, subunit A"/>
    <property type="match status" value="1"/>
</dbReference>
<evidence type="ECO:0000313" key="3">
    <source>
        <dbReference type="Proteomes" id="UP000606786"/>
    </source>
</evidence>
<name>A0A811UQU1_CERCA</name>
<protein>
    <submittedName>
        <fullName evidence="2">(Mediterranean fruit fly) hypothetical protein</fullName>
    </submittedName>
</protein>
<dbReference type="SMART" id="SM00034">
    <property type="entry name" value="CLECT"/>
    <property type="match status" value="1"/>
</dbReference>
<dbReference type="InterPro" id="IPR050111">
    <property type="entry name" value="C-type_lectin/snaclec_domain"/>
</dbReference>
<dbReference type="InterPro" id="IPR016186">
    <property type="entry name" value="C-type_lectin-like/link_sf"/>
</dbReference>
<reference evidence="2" key="1">
    <citation type="submission" date="2020-11" db="EMBL/GenBank/DDBJ databases">
        <authorList>
            <person name="Whitehead M."/>
        </authorList>
    </citation>
    <scope>NUCLEOTIDE SEQUENCE</scope>
    <source>
        <strain evidence="2">EGII</strain>
    </source>
</reference>
<dbReference type="OrthoDB" id="6340082at2759"/>
<dbReference type="SUPFAM" id="SSF56436">
    <property type="entry name" value="C-type lectin-like"/>
    <property type="match status" value="1"/>
</dbReference>
<proteinExistence type="predicted"/>
<dbReference type="InterPro" id="IPR001304">
    <property type="entry name" value="C-type_lectin-like"/>
</dbReference>
<evidence type="ECO:0000259" key="1">
    <source>
        <dbReference type="PROSITE" id="PS50041"/>
    </source>
</evidence>
<dbReference type="AlphaFoldDB" id="A0A811UQU1"/>
<accession>A0A811UQU1</accession>
<dbReference type="CDD" id="cd00037">
    <property type="entry name" value="CLECT"/>
    <property type="match status" value="1"/>
</dbReference>
<evidence type="ECO:0000313" key="2">
    <source>
        <dbReference type="EMBL" id="CAD7000708.1"/>
    </source>
</evidence>
<feature type="domain" description="C-type lectin" evidence="1">
    <location>
        <begin position="26"/>
        <end position="148"/>
    </location>
</feature>
<dbReference type="Proteomes" id="UP000606786">
    <property type="component" value="Unassembled WGS sequence"/>
</dbReference>
<dbReference type="PROSITE" id="PS50041">
    <property type="entry name" value="C_TYPE_LECTIN_2"/>
    <property type="match status" value="1"/>
</dbReference>
<organism evidence="2 3">
    <name type="scientific">Ceratitis capitata</name>
    <name type="common">Mediterranean fruit fly</name>
    <name type="synonym">Tephritis capitata</name>
    <dbReference type="NCBI Taxonomy" id="7213"/>
    <lineage>
        <taxon>Eukaryota</taxon>
        <taxon>Metazoa</taxon>
        <taxon>Ecdysozoa</taxon>
        <taxon>Arthropoda</taxon>
        <taxon>Hexapoda</taxon>
        <taxon>Insecta</taxon>
        <taxon>Pterygota</taxon>
        <taxon>Neoptera</taxon>
        <taxon>Endopterygota</taxon>
        <taxon>Diptera</taxon>
        <taxon>Brachycera</taxon>
        <taxon>Muscomorpha</taxon>
        <taxon>Tephritoidea</taxon>
        <taxon>Tephritidae</taxon>
        <taxon>Ceratitis</taxon>
        <taxon>Ceratitis</taxon>
    </lineage>
</organism>
<gene>
    <name evidence="2" type="ORF">CCAP1982_LOCUS9181</name>
</gene>
<dbReference type="InterPro" id="IPR016187">
    <property type="entry name" value="CTDL_fold"/>
</dbReference>